<sequence>MNVRLLFFFIIVSFSASAQKYGTAAGPRIGDARFGLSVKQRILPRFSAEAMTDLESNSFQFSVIPKYHLPITGEGFNIFFGAGMHVGGLKEYGRTYGYDLIAGVEWKIPALPLVIGADVKPAYHLSHEDWFEFPASVSVHYVITRETKEKRVKDKERRKKRKAKRERREERREARREWWQDFKDN</sequence>
<evidence type="ECO:0000313" key="3">
    <source>
        <dbReference type="EMBL" id="SMG53087.1"/>
    </source>
</evidence>
<feature type="signal peptide" evidence="2">
    <location>
        <begin position="1"/>
        <end position="18"/>
    </location>
</feature>
<proteinExistence type="predicted"/>
<reference evidence="4" key="1">
    <citation type="submission" date="2017-04" db="EMBL/GenBank/DDBJ databases">
        <authorList>
            <person name="Varghese N."/>
            <person name="Submissions S."/>
        </authorList>
    </citation>
    <scope>NUCLEOTIDE SEQUENCE [LARGE SCALE GENOMIC DNA]</scope>
    <source>
        <strain evidence="4">DSM 4125</strain>
    </source>
</reference>
<feature type="compositionally biased region" description="Basic residues" evidence="1">
    <location>
        <begin position="156"/>
        <end position="165"/>
    </location>
</feature>
<evidence type="ECO:0000256" key="1">
    <source>
        <dbReference type="SAM" id="MobiDB-lite"/>
    </source>
</evidence>
<accession>A0A1X7LHR9</accession>
<dbReference type="AlphaFoldDB" id="A0A1X7LHR9"/>
<gene>
    <name evidence="3" type="ORF">SAMN05661096_04050</name>
</gene>
<organism evidence="3 4">
    <name type="scientific">Marivirga sericea</name>
    <dbReference type="NCBI Taxonomy" id="1028"/>
    <lineage>
        <taxon>Bacteria</taxon>
        <taxon>Pseudomonadati</taxon>
        <taxon>Bacteroidota</taxon>
        <taxon>Cytophagia</taxon>
        <taxon>Cytophagales</taxon>
        <taxon>Marivirgaceae</taxon>
        <taxon>Marivirga</taxon>
    </lineage>
</organism>
<evidence type="ECO:0000313" key="4">
    <source>
        <dbReference type="Proteomes" id="UP000193804"/>
    </source>
</evidence>
<name>A0A1X7LHR9_9BACT</name>
<keyword evidence="4" id="KW-1185">Reference proteome</keyword>
<dbReference type="STRING" id="1028.SAMN05661096_04050"/>
<feature type="region of interest" description="Disordered" evidence="1">
    <location>
        <begin position="152"/>
        <end position="185"/>
    </location>
</feature>
<feature type="compositionally biased region" description="Basic and acidic residues" evidence="1">
    <location>
        <begin position="166"/>
        <end position="185"/>
    </location>
</feature>
<keyword evidence="2" id="KW-0732">Signal</keyword>
<dbReference type="Proteomes" id="UP000193804">
    <property type="component" value="Unassembled WGS sequence"/>
</dbReference>
<evidence type="ECO:0000256" key="2">
    <source>
        <dbReference type="SAM" id="SignalP"/>
    </source>
</evidence>
<protein>
    <recommendedName>
        <fullName evidence="5">Outer membrane protein beta-barrel domain-containing protein</fullName>
    </recommendedName>
</protein>
<evidence type="ECO:0008006" key="5">
    <source>
        <dbReference type="Google" id="ProtNLM"/>
    </source>
</evidence>
<dbReference type="EMBL" id="FXAW01000013">
    <property type="protein sequence ID" value="SMG53087.1"/>
    <property type="molecule type" value="Genomic_DNA"/>
</dbReference>
<feature type="chain" id="PRO_5012236966" description="Outer membrane protein beta-barrel domain-containing protein" evidence="2">
    <location>
        <begin position="19"/>
        <end position="185"/>
    </location>
</feature>